<accession>A0A1I6M7K8</accession>
<dbReference type="EMBL" id="FOZM01000001">
    <property type="protein sequence ID" value="SFS11735.1"/>
    <property type="molecule type" value="Genomic_DNA"/>
</dbReference>
<name>A0A1I6M7K8_9RHOB</name>
<organism evidence="1 2">
    <name type="scientific">Yoonia litorea</name>
    <dbReference type="NCBI Taxonomy" id="1123755"/>
    <lineage>
        <taxon>Bacteria</taxon>
        <taxon>Pseudomonadati</taxon>
        <taxon>Pseudomonadota</taxon>
        <taxon>Alphaproteobacteria</taxon>
        <taxon>Rhodobacterales</taxon>
        <taxon>Paracoccaceae</taxon>
        <taxon>Yoonia</taxon>
    </lineage>
</organism>
<reference evidence="1 2" key="1">
    <citation type="submission" date="2016-10" db="EMBL/GenBank/DDBJ databases">
        <authorList>
            <person name="de Groot N.N."/>
        </authorList>
    </citation>
    <scope>NUCLEOTIDE SEQUENCE [LARGE SCALE GENOMIC DNA]</scope>
    <source>
        <strain evidence="1 2">DSM 29433</strain>
    </source>
</reference>
<dbReference type="OrthoDB" id="7863521at2"/>
<proteinExistence type="predicted"/>
<evidence type="ECO:0000313" key="2">
    <source>
        <dbReference type="Proteomes" id="UP000198926"/>
    </source>
</evidence>
<keyword evidence="2" id="KW-1185">Reference proteome</keyword>
<dbReference type="Proteomes" id="UP000198926">
    <property type="component" value="Unassembled WGS sequence"/>
</dbReference>
<dbReference type="AlphaFoldDB" id="A0A1I6M7K8"/>
<evidence type="ECO:0000313" key="1">
    <source>
        <dbReference type="EMBL" id="SFS11735.1"/>
    </source>
</evidence>
<dbReference type="STRING" id="1123755.SAMN05444714_1346"/>
<sequence length="80" mass="8911">MTISLPGSKKRGLAGLLGQKKTQNIKPAAQKQLEAAQVAKLFQKGVEEPKEYRPAKLNAHEIKERDALSSLRGALYKRKR</sequence>
<protein>
    <submittedName>
        <fullName evidence="1">Uncharacterized protein</fullName>
    </submittedName>
</protein>
<gene>
    <name evidence="1" type="ORF">SAMN05444714_1346</name>
</gene>